<feature type="domain" description="Phage tail lysozyme" evidence="1">
    <location>
        <begin position="455"/>
        <end position="588"/>
    </location>
</feature>
<organism evidence="2 3">
    <name type="scientific">Reyranella soli</name>
    <dbReference type="NCBI Taxonomy" id="1230389"/>
    <lineage>
        <taxon>Bacteria</taxon>
        <taxon>Pseudomonadati</taxon>
        <taxon>Pseudomonadota</taxon>
        <taxon>Alphaproteobacteria</taxon>
        <taxon>Hyphomicrobiales</taxon>
        <taxon>Reyranellaceae</taxon>
        <taxon>Reyranella</taxon>
    </lineage>
</organism>
<proteinExistence type="predicted"/>
<comment type="caution">
    <text evidence="2">The sequence shown here is derived from an EMBL/GenBank/DDBJ whole genome shotgun (WGS) entry which is preliminary data.</text>
</comment>
<evidence type="ECO:0000313" key="2">
    <source>
        <dbReference type="EMBL" id="GEP58356.1"/>
    </source>
</evidence>
<dbReference type="Gene3D" id="1.10.530.10">
    <property type="match status" value="2"/>
</dbReference>
<dbReference type="OrthoDB" id="5395100at2"/>
<evidence type="ECO:0000259" key="1">
    <source>
        <dbReference type="Pfam" id="PF18013"/>
    </source>
</evidence>
<reference evidence="2 3" key="1">
    <citation type="submission" date="2019-07" db="EMBL/GenBank/DDBJ databases">
        <title>Whole genome shotgun sequence of Reyranella soli NBRC 108950.</title>
        <authorList>
            <person name="Hosoyama A."/>
            <person name="Uohara A."/>
            <person name="Ohji S."/>
            <person name="Ichikawa N."/>
        </authorList>
    </citation>
    <scope>NUCLEOTIDE SEQUENCE [LARGE SCALE GENOMIC DNA]</scope>
    <source>
        <strain evidence="2 3">NBRC 108950</strain>
    </source>
</reference>
<accession>A0A512NHF2</accession>
<gene>
    <name evidence="2" type="ORF">RSO01_55220</name>
</gene>
<dbReference type="AlphaFoldDB" id="A0A512NHF2"/>
<dbReference type="NCBIfam" id="TIGR02594">
    <property type="entry name" value="TIGR02594 family protein"/>
    <property type="match status" value="1"/>
</dbReference>
<sequence>MADFTVTQDTPLFSAANMHSPMLGVVKAGMDVQGEEALGFVKTRVDKVSVEEGFVFFGALEEKPSLPQPISDDRVGVFIALVTRMARDVGADRDYMLAAAYAGTANLKSLGGPGDGPIGPFQHSAKEWSDAITTGPAQGLGFTKQDRYRWSSQAEVAARLTAEAMKTYQETVGKPAQFAELYFAQLYGKGAYDLLKGARSAKCSDVIKNAAPGSYAEKLSKGSSTIAEAIDDLKARLITAYAVARAEIDKQPPEIRFFRKDEKAVDGEPPWLTVARAEMVRGVSETPDLRNTADIKAYLRAAGLDDPGDKTPWCGAFLAFCVKTCGVKEIEDSVVKSAGLASSWENWGNPVAEPFPVGTVVVLNDNAGNAGHVGLIAGSDAANIQVLGGNQGGGSVGPDKVGIVPLAKAKIRATRIMAIPAPPAVAGVAVDLAALRNLGVSATPADADFVAKAPKIMRDLMRDLPGLEDFQAGAILGNIGHECGGFRQLVQLGMAEGTGGMGWCQWDGSRREAFLQHAASRGLSFRSDEANYGYLLEELRGTENAAFKALRLRTSLEAAVVNFDERFERSGVKALDKRTRYAQLAMAAFRGVTP</sequence>
<dbReference type="InterPro" id="IPR041219">
    <property type="entry name" value="Phage_lysozyme2"/>
</dbReference>
<dbReference type="Proteomes" id="UP000321058">
    <property type="component" value="Unassembled WGS sequence"/>
</dbReference>
<dbReference type="EMBL" id="BKAJ01000098">
    <property type="protein sequence ID" value="GEP58356.1"/>
    <property type="molecule type" value="Genomic_DNA"/>
</dbReference>
<protein>
    <recommendedName>
        <fullName evidence="1">Phage tail lysozyme domain-containing protein</fullName>
    </recommendedName>
</protein>
<dbReference type="Pfam" id="PF18013">
    <property type="entry name" value="Phage_lysozyme2"/>
    <property type="match status" value="1"/>
</dbReference>
<dbReference type="RefSeq" id="WP_147153509.1">
    <property type="nucleotide sequence ID" value="NZ_BKAJ01000098.1"/>
</dbReference>
<evidence type="ECO:0000313" key="3">
    <source>
        <dbReference type="Proteomes" id="UP000321058"/>
    </source>
</evidence>
<name>A0A512NHF2_9HYPH</name>
<keyword evidence="3" id="KW-1185">Reference proteome</keyword>
<dbReference type="InterPro" id="IPR013423">
    <property type="entry name" value="CHP02594"/>
</dbReference>